<dbReference type="GO" id="GO:0030246">
    <property type="term" value="F:carbohydrate binding"/>
    <property type="evidence" value="ECO:0007669"/>
    <property type="project" value="InterPro"/>
</dbReference>
<evidence type="ECO:0000313" key="2">
    <source>
        <dbReference type="Proteomes" id="UP001162156"/>
    </source>
</evidence>
<dbReference type="SUPFAM" id="SSF74650">
    <property type="entry name" value="Galactose mutarotase-like"/>
    <property type="match status" value="1"/>
</dbReference>
<proteinExistence type="predicted"/>
<dbReference type="EMBL" id="JANEYF010003072">
    <property type="protein sequence ID" value="KAJ8939536.1"/>
    <property type="molecule type" value="Genomic_DNA"/>
</dbReference>
<accession>A0AAV8XLE1</accession>
<sequence length="110" mass="12831">MKGQNNYVIINEESGFIEAMSINGFEQKVTPEIMFYYSAYGSTSRIFKVNNSVEEPVAFTDKIQYNVTKYDEVSIEITQTIRFWVIFIIRIYPDTEYIEIEYIIGPTLIG</sequence>
<keyword evidence="2" id="KW-1185">Reference proteome</keyword>
<reference evidence="1" key="1">
    <citation type="journal article" date="2023" name="Insect Mol. Biol.">
        <title>Genome sequencing provides insights into the evolution of gene families encoding plant cell wall-degrading enzymes in longhorned beetles.</title>
        <authorList>
            <person name="Shin N.R."/>
            <person name="Okamura Y."/>
            <person name="Kirsch R."/>
            <person name="Pauchet Y."/>
        </authorList>
    </citation>
    <scope>NUCLEOTIDE SEQUENCE</scope>
    <source>
        <strain evidence="1">RBIC_L_NR</strain>
    </source>
</reference>
<comment type="caution">
    <text evidence="1">The sequence shown here is derived from an EMBL/GenBank/DDBJ whole genome shotgun (WGS) entry which is preliminary data.</text>
</comment>
<organism evidence="1 2">
    <name type="scientific">Rhamnusium bicolor</name>
    <dbReference type="NCBI Taxonomy" id="1586634"/>
    <lineage>
        <taxon>Eukaryota</taxon>
        <taxon>Metazoa</taxon>
        <taxon>Ecdysozoa</taxon>
        <taxon>Arthropoda</taxon>
        <taxon>Hexapoda</taxon>
        <taxon>Insecta</taxon>
        <taxon>Pterygota</taxon>
        <taxon>Neoptera</taxon>
        <taxon>Endopterygota</taxon>
        <taxon>Coleoptera</taxon>
        <taxon>Polyphaga</taxon>
        <taxon>Cucujiformia</taxon>
        <taxon>Chrysomeloidea</taxon>
        <taxon>Cerambycidae</taxon>
        <taxon>Lepturinae</taxon>
        <taxon>Rhagiini</taxon>
        <taxon>Rhamnusium</taxon>
    </lineage>
</organism>
<dbReference type="GO" id="GO:0003824">
    <property type="term" value="F:catalytic activity"/>
    <property type="evidence" value="ECO:0007669"/>
    <property type="project" value="InterPro"/>
</dbReference>
<name>A0AAV8XLE1_9CUCU</name>
<gene>
    <name evidence="1" type="ORF">NQ314_011103</name>
</gene>
<evidence type="ECO:0000313" key="1">
    <source>
        <dbReference type="EMBL" id="KAJ8939536.1"/>
    </source>
</evidence>
<protein>
    <submittedName>
        <fullName evidence="1">Uncharacterized protein</fullName>
    </submittedName>
</protein>
<dbReference type="Proteomes" id="UP001162156">
    <property type="component" value="Unassembled WGS sequence"/>
</dbReference>
<dbReference type="Gene3D" id="2.70.98.30">
    <property type="entry name" value="Golgi alpha-mannosidase II, domain 4"/>
    <property type="match status" value="1"/>
</dbReference>
<dbReference type="GO" id="GO:0005975">
    <property type="term" value="P:carbohydrate metabolic process"/>
    <property type="evidence" value="ECO:0007669"/>
    <property type="project" value="InterPro"/>
</dbReference>
<dbReference type="InterPro" id="IPR011013">
    <property type="entry name" value="Gal_mutarotase_sf_dom"/>
</dbReference>
<dbReference type="AlphaFoldDB" id="A0AAV8XLE1"/>